<evidence type="ECO:0000256" key="2">
    <source>
        <dbReference type="ARBA" id="ARBA00023242"/>
    </source>
</evidence>
<feature type="domain" description="Zn(2)-C6 fungal-type" evidence="3">
    <location>
        <begin position="24"/>
        <end position="54"/>
    </location>
</feature>
<keyword evidence="2" id="KW-0539">Nucleus</keyword>
<evidence type="ECO:0000256" key="1">
    <source>
        <dbReference type="ARBA" id="ARBA00004123"/>
    </source>
</evidence>
<keyword evidence="5" id="KW-1185">Reference proteome</keyword>
<name>A0A9P9E9D6_9HYPO</name>
<dbReference type="OrthoDB" id="187139at2759"/>
<reference evidence="4" key="1">
    <citation type="journal article" date="2021" name="Nat. Commun.">
        <title>Genetic determinants of endophytism in the Arabidopsis root mycobiome.</title>
        <authorList>
            <person name="Mesny F."/>
            <person name="Miyauchi S."/>
            <person name="Thiergart T."/>
            <person name="Pickel B."/>
            <person name="Atanasova L."/>
            <person name="Karlsson M."/>
            <person name="Huettel B."/>
            <person name="Barry K.W."/>
            <person name="Haridas S."/>
            <person name="Chen C."/>
            <person name="Bauer D."/>
            <person name="Andreopoulos W."/>
            <person name="Pangilinan J."/>
            <person name="LaButti K."/>
            <person name="Riley R."/>
            <person name="Lipzen A."/>
            <person name="Clum A."/>
            <person name="Drula E."/>
            <person name="Henrissat B."/>
            <person name="Kohler A."/>
            <person name="Grigoriev I.V."/>
            <person name="Martin F.M."/>
            <person name="Hacquard S."/>
        </authorList>
    </citation>
    <scope>NUCLEOTIDE SEQUENCE</scope>
    <source>
        <strain evidence="4">MPI-CAGE-AT-0147</strain>
    </source>
</reference>
<evidence type="ECO:0000313" key="4">
    <source>
        <dbReference type="EMBL" id="KAH7133780.1"/>
    </source>
</evidence>
<dbReference type="InterPro" id="IPR036864">
    <property type="entry name" value="Zn2-C6_fun-type_DNA-bd_sf"/>
</dbReference>
<dbReference type="GO" id="GO:0005634">
    <property type="term" value="C:nucleus"/>
    <property type="evidence" value="ECO:0007669"/>
    <property type="project" value="UniProtKB-SubCell"/>
</dbReference>
<dbReference type="PANTHER" id="PTHR37534:SF16">
    <property type="entry name" value="ZN(II)2CYS6 TRANSCRIPTION FACTOR (EUROFUNG)-RELATED"/>
    <property type="match status" value="1"/>
</dbReference>
<dbReference type="AlphaFoldDB" id="A0A9P9E9D6"/>
<dbReference type="SMART" id="SM00066">
    <property type="entry name" value="GAL4"/>
    <property type="match status" value="1"/>
</dbReference>
<dbReference type="InterPro" id="IPR001138">
    <property type="entry name" value="Zn2Cys6_DnaBD"/>
</dbReference>
<dbReference type="PANTHER" id="PTHR37534">
    <property type="entry name" value="TRANSCRIPTIONAL ACTIVATOR PROTEIN UGA3"/>
    <property type="match status" value="1"/>
</dbReference>
<evidence type="ECO:0000313" key="5">
    <source>
        <dbReference type="Proteomes" id="UP000738349"/>
    </source>
</evidence>
<evidence type="ECO:0000259" key="3">
    <source>
        <dbReference type="PROSITE" id="PS50048"/>
    </source>
</evidence>
<organism evidence="4 5">
    <name type="scientific">Dactylonectria macrodidyma</name>
    <dbReference type="NCBI Taxonomy" id="307937"/>
    <lineage>
        <taxon>Eukaryota</taxon>
        <taxon>Fungi</taxon>
        <taxon>Dikarya</taxon>
        <taxon>Ascomycota</taxon>
        <taxon>Pezizomycotina</taxon>
        <taxon>Sordariomycetes</taxon>
        <taxon>Hypocreomycetidae</taxon>
        <taxon>Hypocreales</taxon>
        <taxon>Nectriaceae</taxon>
        <taxon>Dactylonectria</taxon>
    </lineage>
</organism>
<gene>
    <name evidence="4" type="ORF">EDB81DRAFT_111062</name>
</gene>
<dbReference type="PROSITE" id="PS00463">
    <property type="entry name" value="ZN2_CY6_FUNGAL_1"/>
    <property type="match status" value="1"/>
</dbReference>
<dbReference type="Pfam" id="PF00172">
    <property type="entry name" value="Zn_clus"/>
    <property type="match status" value="1"/>
</dbReference>
<dbReference type="SUPFAM" id="SSF57701">
    <property type="entry name" value="Zn2/Cys6 DNA-binding domain"/>
    <property type="match status" value="1"/>
</dbReference>
<protein>
    <submittedName>
        <fullName evidence="4">Fungal-specific transcription factor domain-containing protein</fullName>
    </submittedName>
</protein>
<dbReference type="Proteomes" id="UP000738349">
    <property type="component" value="Unassembled WGS sequence"/>
</dbReference>
<dbReference type="GO" id="GO:0000976">
    <property type="term" value="F:transcription cis-regulatory region binding"/>
    <property type="evidence" value="ECO:0007669"/>
    <property type="project" value="TreeGrafter"/>
</dbReference>
<dbReference type="EMBL" id="JAGMUV010000015">
    <property type="protein sequence ID" value="KAH7133780.1"/>
    <property type="molecule type" value="Genomic_DNA"/>
</dbReference>
<accession>A0A9P9E9D6</accession>
<comment type="caution">
    <text evidence="4">The sequence shown here is derived from an EMBL/GenBank/DDBJ whole genome shotgun (WGS) entry which is preliminary data.</text>
</comment>
<dbReference type="CDD" id="cd00067">
    <property type="entry name" value="GAL4"/>
    <property type="match status" value="1"/>
</dbReference>
<dbReference type="GO" id="GO:0000981">
    <property type="term" value="F:DNA-binding transcription factor activity, RNA polymerase II-specific"/>
    <property type="evidence" value="ECO:0007669"/>
    <property type="project" value="InterPro"/>
</dbReference>
<dbReference type="GO" id="GO:0008270">
    <property type="term" value="F:zinc ion binding"/>
    <property type="evidence" value="ECO:0007669"/>
    <property type="project" value="InterPro"/>
</dbReference>
<dbReference type="GO" id="GO:0045944">
    <property type="term" value="P:positive regulation of transcription by RNA polymerase II"/>
    <property type="evidence" value="ECO:0007669"/>
    <property type="project" value="TreeGrafter"/>
</dbReference>
<comment type="subcellular location">
    <subcellularLocation>
        <location evidence="1">Nucleus</location>
    </subcellularLocation>
</comment>
<proteinExistence type="predicted"/>
<dbReference type="Pfam" id="PF11951">
    <property type="entry name" value="Fungal_trans_2"/>
    <property type="match status" value="1"/>
</dbReference>
<dbReference type="PROSITE" id="PS50048">
    <property type="entry name" value="ZN2_CY6_FUNGAL_2"/>
    <property type="match status" value="1"/>
</dbReference>
<sequence length="491" mass="54745">MVLESSHRMDTPRTVEVARRSRAGCQQCRQRKRKCDERHPRCAACIDRDLQCNWQREEPRRQVSRRQHLYNKEFTVPQEMRPLVTVFTVPSACIQQTLLSHFRVNSPLWLTAGGHEKSAACLSVIMPVALRNPLVLNCVLALAAGDLSKYHPASSGLTSLAHGLYGQAVAGIHSALNKELSPSAAGVPSTHTGDDTLLAIILLCVNEAVNFTETDRIIPHINAAAILCYSRCFDTAPDARLRGLLFEIFCYIFTLTAFSHGHKLHLNLALQVFNSPFLSGSFYQGILLRWRCPEIFSSILRVTMLTSGTTSIYSIDEATASEIRILESQLANFPSTRYETDETTVTDEKTTSELYRLACLIHIKKILNPDLPDRSADIQGLVGQFITNLNILPPTSPANNILCWPLVVTGMSSVVMTHQRIIVGRLRKNHETWRSDILSKSAAFLSGKWREAKALEGKGAAVDSQDTRPYHIWGRKLTAGPQAFEFPVVML</sequence>
<dbReference type="Gene3D" id="4.10.240.10">
    <property type="entry name" value="Zn(2)-C6 fungal-type DNA-binding domain"/>
    <property type="match status" value="1"/>
</dbReference>
<dbReference type="InterPro" id="IPR021858">
    <property type="entry name" value="Fun_TF"/>
</dbReference>